<name>X1M3K2_9ZZZZ</name>
<proteinExistence type="predicted"/>
<feature type="domain" description="Metallo-beta-lactamase" evidence="1">
    <location>
        <begin position="77"/>
        <end position="146"/>
    </location>
</feature>
<comment type="caution">
    <text evidence="2">The sequence shown here is derived from an EMBL/GenBank/DDBJ whole genome shotgun (WGS) entry which is preliminary data.</text>
</comment>
<organism evidence="2">
    <name type="scientific">marine sediment metagenome</name>
    <dbReference type="NCBI Taxonomy" id="412755"/>
    <lineage>
        <taxon>unclassified sequences</taxon>
        <taxon>metagenomes</taxon>
        <taxon>ecological metagenomes</taxon>
    </lineage>
</organism>
<accession>X1M3K2</accession>
<dbReference type="InterPro" id="IPR001279">
    <property type="entry name" value="Metallo-B-lactamas"/>
</dbReference>
<dbReference type="GO" id="GO:0042781">
    <property type="term" value="F:3'-tRNA processing endoribonuclease activity"/>
    <property type="evidence" value="ECO:0007669"/>
    <property type="project" value="TreeGrafter"/>
</dbReference>
<dbReference type="EMBL" id="BARV01017690">
    <property type="protein sequence ID" value="GAI26177.1"/>
    <property type="molecule type" value="Genomic_DNA"/>
</dbReference>
<dbReference type="Pfam" id="PF12706">
    <property type="entry name" value="Lactamase_B_2"/>
    <property type="match status" value="1"/>
</dbReference>
<dbReference type="Gene3D" id="3.60.15.10">
    <property type="entry name" value="Ribonuclease Z/Hydroxyacylglutathione hydrolase-like"/>
    <property type="match status" value="1"/>
</dbReference>
<sequence>IWQDEYLTVTAFPVIHRGPGCYGFVFEERSRRPFLVDIADALGVPAGPERRKLVGGESIVLASGMVVEPDDILGEPIPGTKLVFVGDAGRVKDLIPYARSADALVIESTYVGRDSDLAARFGHITASQAAGLARDAGVKQLYLVHISRRYSDREILREASKVFPNVIVPRDLDMYSIAREG</sequence>
<evidence type="ECO:0000313" key="2">
    <source>
        <dbReference type="EMBL" id="GAI26177.1"/>
    </source>
</evidence>
<dbReference type="PANTHER" id="PTHR46018">
    <property type="entry name" value="ZINC PHOSPHODIESTERASE ELAC PROTEIN 1"/>
    <property type="match status" value="1"/>
</dbReference>
<evidence type="ECO:0000259" key="1">
    <source>
        <dbReference type="Pfam" id="PF12706"/>
    </source>
</evidence>
<protein>
    <recommendedName>
        <fullName evidence="1">Metallo-beta-lactamase domain-containing protein</fullName>
    </recommendedName>
</protein>
<dbReference type="InterPro" id="IPR036866">
    <property type="entry name" value="RibonucZ/Hydroxyglut_hydro"/>
</dbReference>
<feature type="non-terminal residue" evidence="2">
    <location>
        <position position="1"/>
    </location>
</feature>
<dbReference type="PANTHER" id="PTHR46018:SF7">
    <property type="entry name" value="RIBONUCLEASE Z"/>
    <property type="match status" value="1"/>
</dbReference>
<reference evidence="2" key="1">
    <citation type="journal article" date="2014" name="Front. Microbiol.">
        <title>High frequency of phylogenetically diverse reductive dehalogenase-homologous genes in deep subseafloor sedimentary metagenomes.</title>
        <authorList>
            <person name="Kawai M."/>
            <person name="Futagami T."/>
            <person name="Toyoda A."/>
            <person name="Takaki Y."/>
            <person name="Nishi S."/>
            <person name="Hori S."/>
            <person name="Arai W."/>
            <person name="Tsubouchi T."/>
            <person name="Morono Y."/>
            <person name="Uchiyama I."/>
            <person name="Ito T."/>
            <person name="Fujiyama A."/>
            <person name="Inagaki F."/>
            <person name="Takami H."/>
        </authorList>
    </citation>
    <scope>NUCLEOTIDE SEQUENCE</scope>
    <source>
        <strain evidence="2">Expedition CK06-06</strain>
    </source>
</reference>
<gene>
    <name evidence="2" type="ORF">S06H3_30083</name>
</gene>
<dbReference type="SUPFAM" id="SSF56281">
    <property type="entry name" value="Metallo-hydrolase/oxidoreductase"/>
    <property type="match status" value="1"/>
</dbReference>
<dbReference type="AlphaFoldDB" id="X1M3K2"/>